<organism evidence="1 2">
    <name type="scientific">Ochrobactrum quorumnocens</name>
    <dbReference type="NCBI Taxonomy" id="271865"/>
    <lineage>
        <taxon>Bacteria</taxon>
        <taxon>Pseudomonadati</taxon>
        <taxon>Pseudomonadota</taxon>
        <taxon>Alphaproteobacteria</taxon>
        <taxon>Hyphomicrobiales</taxon>
        <taxon>Brucellaceae</taxon>
        <taxon>Brucella/Ochrobactrum group</taxon>
        <taxon>Ochrobactrum</taxon>
    </lineage>
</organism>
<accession>A0A5N1K119</accession>
<dbReference type="Proteomes" id="UP000327108">
    <property type="component" value="Unassembled WGS sequence"/>
</dbReference>
<dbReference type="RefSeq" id="WP_151093265.1">
    <property type="nucleotide sequence ID" value="NZ_VYXQ01000008.1"/>
</dbReference>
<proteinExistence type="predicted"/>
<dbReference type="EMBL" id="VYXQ01000008">
    <property type="protein sequence ID" value="KAA9368251.1"/>
    <property type="molecule type" value="Genomic_DNA"/>
</dbReference>
<keyword evidence="2" id="KW-1185">Reference proteome</keyword>
<reference evidence="1 2" key="1">
    <citation type="submission" date="2019-09" db="EMBL/GenBank/DDBJ databases">
        <title>Biological control of the noxious weed angled onion (Allium triquetrum) thwarted by endophytic bacteria in Victoria, Australia.</title>
        <authorList>
            <person name="Tehranchian P."/>
            <person name="Adair R.J."/>
            <person name="Van T.H."/>
            <person name="Morrison P.D."/>
            <person name="Williams H."/>
            <person name="Lawrie A.C."/>
        </authorList>
    </citation>
    <scope>NUCLEOTIDE SEQUENCE [LARGE SCALE GENOMIC DNA]</scope>
    <source>
        <strain evidence="1 2">RPTAtOch1</strain>
    </source>
</reference>
<comment type="caution">
    <text evidence="1">The sequence shown here is derived from an EMBL/GenBank/DDBJ whole genome shotgun (WGS) entry which is preliminary data.</text>
</comment>
<gene>
    <name evidence="1" type="ORF">F3W84_10190</name>
</gene>
<sequence length="253" mass="28238">MFWISSAWAQDDDYDCGGPHTLAIMQKIYPQSIARTPGLPFPENIHVDLARHRDETSVKCRVWPGHPDLTLLAFPLIDSDDIRLMVIKSSNLDIEGQLLLKNATAAEQPLQIKFVDFDTANYHVTSSLVAFGLRTTREDISPASPLIKQQLSLFSLQNGKIVPLLEDMITKLEVADLGHISCHDQKFDKEIALHMSLSSHHGYRDIFVLENQIATTGGSIISHCAPTTVSLTVRHVLSFDGTRYRLPSLLKAQ</sequence>
<dbReference type="AlphaFoldDB" id="A0A5N1K119"/>
<evidence type="ECO:0000313" key="1">
    <source>
        <dbReference type="EMBL" id="KAA9368251.1"/>
    </source>
</evidence>
<evidence type="ECO:0000313" key="2">
    <source>
        <dbReference type="Proteomes" id="UP000327108"/>
    </source>
</evidence>
<protein>
    <submittedName>
        <fullName evidence="1">Uncharacterized protein</fullName>
    </submittedName>
</protein>
<name>A0A5N1K119_9HYPH</name>